<reference evidence="1 2" key="1">
    <citation type="journal article" date="2013" name="Curr. Biol.">
        <title>The Genome of the Foraminiferan Reticulomyxa filosa.</title>
        <authorList>
            <person name="Glockner G."/>
            <person name="Hulsmann N."/>
            <person name="Schleicher M."/>
            <person name="Noegel A.A."/>
            <person name="Eichinger L."/>
            <person name="Gallinger C."/>
            <person name="Pawlowski J."/>
            <person name="Sierra R."/>
            <person name="Euteneuer U."/>
            <person name="Pillet L."/>
            <person name="Moustafa A."/>
            <person name="Platzer M."/>
            <person name="Groth M."/>
            <person name="Szafranski K."/>
            <person name="Schliwa M."/>
        </authorList>
    </citation>
    <scope>NUCLEOTIDE SEQUENCE [LARGE SCALE GENOMIC DNA]</scope>
</reference>
<organism evidence="1 2">
    <name type="scientific">Reticulomyxa filosa</name>
    <dbReference type="NCBI Taxonomy" id="46433"/>
    <lineage>
        <taxon>Eukaryota</taxon>
        <taxon>Sar</taxon>
        <taxon>Rhizaria</taxon>
        <taxon>Retaria</taxon>
        <taxon>Foraminifera</taxon>
        <taxon>Monothalamids</taxon>
        <taxon>Reticulomyxidae</taxon>
        <taxon>Reticulomyxa</taxon>
    </lineage>
</organism>
<proteinExistence type="predicted"/>
<evidence type="ECO:0000313" key="2">
    <source>
        <dbReference type="Proteomes" id="UP000023152"/>
    </source>
</evidence>
<protein>
    <submittedName>
        <fullName evidence="1">Uncharacterized protein</fullName>
    </submittedName>
</protein>
<sequence length="184" mass="22443">MKFLRWKTKTKKRNNNEITFLLIDLFEIENKNKKLILYNVFFKVLCLNQLTSIKIFYCYLFTLVDKNHTMICQNLANTNMKKMYKPAKRNLVQTDYIILFSLQLIDSLDNNHYFLTFKNKTKFLQFIFYSLLKIMLCCSLIKELESYLFSLENNKTLILKLKKIKKELYFFLWKKNKKTKIIYN</sequence>
<dbReference type="Proteomes" id="UP000023152">
    <property type="component" value="Unassembled WGS sequence"/>
</dbReference>
<dbReference type="EMBL" id="ASPP01000811">
    <property type="protein sequence ID" value="ETO36303.1"/>
    <property type="molecule type" value="Genomic_DNA"/>
</dbReference>
<feature type="non-terminal residue" evidence="1">
    <location>
        <position position="184"/>
    </location>
</feature>
<dbReference type="AlphaFoldDB" id="X6PDW8"/>
<gene>
    <name evidence="1" type="ORF">RFI_00759</name>
</gene>
<accession>X6PDW8</accession>
<keyword evidence="2" id="KW-1185">Reference proteome</keyword>
<name>X6PDW8_RETFI</name>
<evidence type="ECO:0000313" key="1">
    <source>
        <dbReference type="EMBL" id="ETO36303.1"/>
    </source>
</evidence>
<comment type="caution">
    <text evidence="1">The sequence shown here is derived from an EMBL/GenBank/DDBJ whole genome shotgun (WGS) entry which is preliminary data.</text>
</comment>